<dbReference type="Proteomes" id="UP000034875">
    <property type="component" value="Unassembled WGS sequence"/>
</dbReference>
<dbReference type="PATRIC" id="fig|1618341.3.peg.385"/>
<feature type="domain" description="tRNA-guanine(15) transglycosylase-like" evidence="4">
    <location>
        <begin position="1"/>
        <end position="344"/>
    </location>
</feature>
<sequence>METPHGAVRTPCFMVVGTRGLVKSLASEDLKKLGADIMLANTYHLKLEASDILNSVRLRDINNWPQTILTDSGGFQIFSLGEHRKITEKGVEFRQPLSGEKIYLTPEEALDFQHNKIGADIAMCLDVCPPSEAAEIEVAEACRLTVLWAKRTLSAREKNSQQIFGICQGGIYENLRKAHAQEISKLNFDGFAVGGLAVGEDSKKVFEALDWSLQYLPEDKPRYAMGVGNLEQMYEAVKMGVDMFDCVIPTREARHGRIYLWADGHQGAFADLGLELKIIDIAKANYRANFNLICPSHPLPEVANISFAWLNYLFKINEILALRLATAINIWTYLELFKKIRENI</sequence>
<dbReference type="EMBL" id="LCCZ01000020">
    <property type="protein sequence ID" value="KKS43798.1"/>
    <property type="molecule type" value="Genomic_DNA"/>
</dbReference>
<dbReference type="NCBIfam" id="TIGR00430">
    <property type="entry name" value="Q_tRNA_tgt"/>
    <property type="match status" value="1"/>
</dbReference>
<evidence type="ECO:0000256" key="1">
    <source>
        <dbReference type="ARBA" id="ARBA00022676"/>
    </source>
</evidence>
<keyword evidence="3" id="KW-0819">tRNA processing</keyword>
<dbReference type="PANTHER" id="PTHR46499:SF1">
    <property type="entry name" value="QUEUINE TRNA-RIBOSYLTRANSFERASE"/>
    <property type="match status" value="1"/>
</dbReference>
<evidence type="ECO:0000256" key="2">
    <source>
        <dbReference type="ARBA" id="ARBA00022679"/>
    </source>
</evidence>
<name>A0A0G1C2C5_9BACT</name>
<dbReference type="GO" id="GO:0008479">
    <property type="term" value="F:tRNA-guanosine(34) queuine transglycosylase activity"/>
    <property type="evidence" value="ECO:0007669"/>
    <property type="project" value="InterPro"/>
</dbReference>
<accession>A0A0G1C2C5</accession>
<gene>
    <name evidence="5" type="ORF">UV05_C0020G0004</name>
</gene>
<dbReference type="NCBIfam" id="TIGR00449">
    <property type="entry name" value="tgt_general"/>
    <property type="match status" value="1"/>
</dbReference>
<keyword evidence="2 5" id="KW-0808">Transferase</keyword>
<dbReference type="AlphaFoldDB" id="A0A0G1C2C5"/>
<organism evidence="5 6">
    <name type="scientific">candidate division CPR1 bacterium GW2011_GWA2_42_17</name>
    <dbReference type="NCBI Taxonomy" id="1618341"/>
    <lineage>
        <taxon>Bacteria</taxon>
        <taxon>candidate division CPR1</taxon>
    </lineage>
</organism>
<evidence type="ECO:0000256" key="3">
    <source>
        <dbReference type="ARBA" id="ARBA00022694"/>
    </source>
</evidence>
<evidence type="ECO:0000313" key="6">
    <source>
        <dbReference type="Proteomes" id="UP000034875"/>
    </source>
</evidence>
<dbReference type="InterPro" id="IPR050076">
    <property type="entry name" value="ArchSynthase1/Queuine_TRR"/>
</dbReference>
<keyword evidence="1" id="KW-0328">Glycosyltransferase</keyword>
<evidence type="ECO:0000313" key="5">
    <source>
        <dbReference type="EMBL" id="KKS43798.1"/>
    </source>
</evidence>
<dbReference type="InterPro" id="IPR002616">
    <property type="entry name" value="tRNA_ribo_trans-like"/>
</dbReference>
<dbReference type="GO" id="GO:0005737">
    <property type="term" value="C:cytoplasm"/>
    <property type="evidence" value="ECO:0007669"/>
    <property type="project" value="TreeGrafter"/>
</dbReference>
<dbReference type="InterPro" id="IPR004803">
    <property type="entry name" value="TGT"/>
</dbReference>
<comment type="caution">
    <text evidence="5">The sequence shown here is derived from an EMBL/GenBank/DDBJ whole genome shotgun (WGS) entry which is preliminary data.</text>
</comment>
<evidence type="ECO:0000259" key="4">
    <source>
        <dbReference type="Pfam" id="PF01702"/>
    </source>
</evidence>
<reference evidence="5 6" key="1">
    <citation type="journal article" date="2015" name="Nature">
        <title>rRNA introns, odd ribosomes, and small enigmatic genomes across a large radiation of phyla.</title>
        <authorList>
            <person name="Brown C.T."/>
            <person name="Hug L.A."/>
            <person name="Thomas B.C."/>
            <person name="Sharon I."/>
            <person name="Castelle C.J."/>
            <person name="Singh A."/>
            <person name="Wilkins M.J."/>
            <person name="Williams K.H."/>
            <person name="Banfield J.F."/>
        </authorList>
    </citation>
    <scope>NUCLEOTIDE SEQUENCE [LARGE SCALE GENOMIC DNA]</scope>
</reference>
<dbReference type="SUPFAM" id="SSF51713">
    <property type="entry name" value="tRNA-guanine transglycosylase"/>
    <property type="match status" value="1"/>
</dbReference>
<dbReference type="Gene3D" id="3.20.20.105">
    <property type="entry name" value="Queuine tRNA-ribosyltransferase-like"/>
    <property type="match status" value="1"/>
</dbReference>
<dbReference type="PANTHER" id="PTHR46499">
    <property type="entry name" value="QUEUINE TRNA-RIBOSYLTRANSFERASE"/>
    <property type="match status" value="1"/>
</dbReference>
<proteinExistence type="predicted"/>
<dbReference type="GO" id="GO:0002099">
    <property type="term" value="P:tRNA wobble guanine modification"/>
    <property type="evidence" value="ECO:0007669"/>
    <property type="project" value="TreeGrafter"/>
</dbReference>
<dbReference type="InterPro" id="IPR036511">
    <property type="entry name" value="TGT-like_sf"/>
</dbReference>
<dbReference type="Pfam" id="PF01702">
    <property type="entry name" value="TGT"/>
    <property type="match status" value="1"/>
</dbReference>
<protein>
    <submittedName>
        <fullName evidence="5">Queuine tRNA-ribosyltransferase</fullName>
    </submittedName>
</protein>